<name>A0A0H3DK64_MYCPB</name>
<dbReference type="SMR" id="A0A0H3DK64"/>
<comment type="similarity">
    <text evidence="1 8">Belongs to the amidase family. GatA subfamily.</text>
</comment>
<evidence type="ECO:0000313" key="10">
    <source>
        <dbReference type="EMBL" id="ADK86773.1"/>
    </source>
</evidence>
<evidence type="ECO:0000256" key="3">
    <source>
        <dbReference type="ARBA" id="ARBA00022741"/>
    </source>
</evidence>
<comment type="subunit">
    <text evidence="8">Heterotrimer of A, B and C subunits.</text>
</comment>
<keyword evidence="2 8" id="KW-0436">Ligase</keyword>
<dbReference type="PATRIC" id="fig|722438.3.peg.262"/>
<comment type="catalytic activity">
    <reaction evidence="7 8">
        <text>L-glutamyl-tRNA(Gln) + L-glutamine + ATP + H2O = L-glutaminyl-tRNA(Gln) + L-glutamate + ADP + phosphate + H(+)</text>
        <dbReference type="Rhea" id="RHEA:17521"/>
        <dbReference type="Rhea" id="RHEA-COMP:9681"/>
        <dbReference type="Rhea" id="RHEA-COMP:9684"/>
        <dbReference type="ChEBI" id="CHEBI:15377"/>
        <dbReference type="ChEBI" id="CHEBI:15378"/>
        <dbReference type="ChEBI" id="CHEBI:29985"/>
        <dbReference type="ChEBI" id="CHEBI:30616"/>
        <dbReference type="ChEBI" id="CHEBI:43474"/>
        <dbReference type="ChEBI" id="CHEBI:58359"/>
        <dbReference type="ChEBI" id="CHEBI:78520"/>
        <dbReference type="ChEBI" id="CHEBI:78521"/>
        <dbReference type="ChEBI" id="CHEBI:456216"/>
        <dbReference type="EC" id="6.3.5.7"/>
    </reaction>
</comment>
<evidence type="ECO:0000256" key="5">
    <source>
        <dbReference type="ARBA" id="ARBA00022917"/>
    </source>
</evidence>
<proteinExistence type="inferred from homology"/>
<dbReference type="Pfam" id="PF01425">
    <property type="entry name" value="Amidase"/>
    <property type="match status" value="1"/>
</dbReference>
<evidence type="ECO:0000256" key="8">
    <source>
        <dbReference type="HAMAP-Rule" id="MF_00120"/>
    </source>
</evidence>
<dbReference type="GO" id="GO:0030956">
    <property type="term" value="C:glutamyl-tRNA(Gln) amidotransferase complex"/>
    <property type="evidence" value="ECO:0007669"/>
    <property type="project" value="InterPro"/>
</dbReference>
<keyword evidence="5 8" id="KW-0648">Protein biosynthesis</keyword>
<gene>
    <name evidence="8 10" type="primary">gatA</name>
    <name evidence="10" type="ordered locus">MPNE_0269</name>
</gene>
<keyword evidence="4 8" id="KW-0067">ATP-binding</keyword>
<dbReference type="RefSeq" id="WP_010874594.1">
    <property type="nucleotide sequence ID" value="NZ_CP010546.1"/>
</dbReference>
<dbReference type="InterPro" id="IPR036928">
    <property type="entry name" value="AS_sf"/>
</dbReference>
<dbReference type="InterPro" id="IPR023631">
    <property type="entry name" value="Amidase_dom"/>
</dbReference>
<dbReference type="PANTHER" id="PTHR11895">
    <property type="entry name" value="TRANSAMIDASE"/>
    <property type="match status" value="1"/>
</dbReference>
<dbReference type="GO" id="GO:0050567">
    <property type="term" value="F:glutaminyl-tRNA synthase (glutamine-hydrolyzing) activity"/>
    <property type="evidence" value="ECO:0007669"/>
    <property type="project" value="UniProtKB-UniRule"/>
</dbReference>
<dbReference type="PROSITE" id="PS00571">
    <property type="entry name" value="AMIDASES"/>
    <property type="match status" value="1"/>
</dbReference>
<dbReference type="NCBIfam" id="TIGR00132">
    <property type="entry name" value="gatA"/>
    <property type="match status" value="1"/>
</dbReference>
<comment type="function">
    <text evidence="6 8">Allows the formation of correctly charged Gln-tRNA(Gln) through the transamidation of misacylated Glu-tRNA(Gln) in organisms which lack glutaminyl-tRNA synthetase. The reaction takes place in the presence of glutamine and ATP through an activated gamma-phospho-Glu-tRNA(Gln).</text>
</comment>
<feature type="domain" description="Amidase" evidence="9">
    <location>
        <begin position="19"/>
        <end position="462"/>
    </location>
</feature>
<evidence type="ECO:0000313" key="11">
    <source>
        <dbReference type="Proteomes" id="UP000007756"/>
    </source>
</evidence>
<dbReference type="STRING" id="722438.F539_01315"/>
<evidence type="ECO:0000256" key="7">
    <source>
        <dbReference type="ARBA" id="ARBA00047407"/>
    </source>
</evidence>
<dbReference type="InterPro" id="IPR000120">
    <property type="entry name" value="Amidase"/>
</dbReference>
<dbReference type="GeneID" id="66609117"/>
<dbReference type="InterPro" id="IPR004412">
    <property type="entry name" value="GatA"/>
</dbReference>
<dbReference type="EC" id="6.3.5.7" evidence="8"/>
<accession>A0A0H3DK64</accession>
<dbReference type="HAMAP" id="MF_00120">
    <property type="entry name" value="GatA"/>
    <property type="match status" value="1"/>
</dbReference>
<dbReference type="PANTHER" id="PTHR11895:SF151">
    <property type="entry name" value="GLUTAMYL-TRNA(GLN) AMIDOTRANSFERASE SUBUNIT A"/>
    <property type="match status" value="1"/>
</dbReference>
<evidence type="ECO:0000259" key="9">
    <source>
        <dbReference type="Pfam" id="PF01425"/>
    </source>
</evidence>
<sequence length="478" mass="53230">MKSQILKLQQTLTKKPASINPLLQQIDGAINEHWSSNFLLKNTVEWAQAQAPKNRSKSPLNNIPFVLKDNIATKGIVTTGGSRFLEDYIPPFSATVFELLNNSGALLVGKANLDEFGLGGTGLHSGFGFVHHPWNETLIPGGSSSGSAYAVARGIVPFSIGTDTGDSVRRPASICNIVGFKPTYGLISRNGVYPYAPSLDHVGIFARYVYDVALVSDEIIKHDKADFSAQKSPDAGKFTRSLKESFNKQIKIGYLKPLEEWFDIELSKKWNSLKERITLEGCELIPFHFPLELLEVIDPVYKLISYSEAVSCYSNLTGIVFGQKLFEPNQASDFSKTITANRDRFFGEQLKRRFIIGAFGTDKNNFTKYFEKAQKIRRVMVDAYLNLFKEADFIVSPSASGFTKTIAAVQKGESFTNLVDDFLQLANFAGNPSITIPWLVKQKDQTIGLSVNANCFHDKQLLQVAAWLEELFQIEHDD</sequence>
<dbReference type="HOGENOM" id="CLU_009600_0_3_14"/>
<feature type="active site" description="Charge relay system" evidence="8">
    <location>
        <position position="143"/>
    </location>
</feature>
<dbReference type="KEGG" id="mpj:MPNE_0269"/>
<feature type="active site" description="Charge relay system" evidence="8">
    <location>
        <position position="68"/>
    </location>
</feature>
<dbReference type="EMBL" id="CP002077">
    <property type="protein sequence ID" value="ADK86773.1"/>
    <property type="molecule type" value="Genomic_DNA"/>
</dbReference>
<dbReference type="InterPro" id="IPR020556">
    <property type="entry name" value="Amidase_CS"/>
</dbReference>
<reference evidence="10 11" key="1">
    <citation type="journal article" date="2010" name="Appl. Environ. Microbiol.">
        <title>Targeted chromosomal knockouts in Mycoplasma pneumoniae.</title>
        <authorList>
            <person name="Krishnakumar R."/>
            <person name="Assad-Garcia N."/>
            <person name="Benders G.A."/>
            <person name="Phan Q."/>
            <person name="Montague M.G."/>
            <person name="Glass J.I."/>
        </authorList>
    </citation>
    <scope>NUCLEOTIDE SEQUENCE [LARGE SCALE GENOMIC DNA]</scope>
    <source>
        <strain evidence="11">ATCC 15531 / DSM 22911 / NBRC 14401 / NCTC 10119 / FH</strain>
    </source>
</reference>
<evidence type="ECO:0000256" key="1">
    <source>
        <dbReference type="ARBA" id="ARBA00008069"/>
    </source>
</evidence>
<keyword evidence="10" id="KW-0808">Transferase</keyword>
<feature type="active site" description="Acyl-ester intermediate" evidence="8">
    <location>
        <position position="167"/>
    </location>
</feature>
<keyword evidence="3 8" id="KW-0547">Nucleotide-binding</keyword>
<organism evidence="10 11">
    <name type="scientific">Mycoplasmoides pneumoniae (strain ATCC 15531 / DSM 23978 / CIP 103766 / NBRC 14401 / NCTC 10119 / FH)</name>
    <name type="common">Mycoplasma pneumoniae</name>
    <dbReference type="NCBI Taxonomy" id="722438"/>
    <lineage>
        <taxon>Bacteria</taxon>
        <taxon>Bacillati</taxon>
        <taxon>Mycoplasmatota</taxon>
        <taxon>Mycoplasmoidales</taxon>
        <taxon>Mycoplasmoidaceae</taxon>
        <taxon>Mycoplasmoides</taxon>
    </lineage>
</organism>
<dbReference type="PaxDb" id="722438-MPNE_0269"/>
<dbReference type="Gene3D" id="3.90.1300.10">
    <property type="entry name" value="Amidase signature (AS) domain"/>
    <property type="match status" value="1"/>
</dbReference>
<dbReference type="Proteomes" id="UP000007756">
    <property type="component" value="Chromosome"/>
</dbReference>
<evidence type="ECO:0000256" key="4">
    <source>
        <dbReference type="ARBA" id="ARBA00022840"/>
    </source>
</evidence>
<protein>
    <recommendedName>
        <fullName evidence="8">Glutamyl-tRNA(Gln) amidotransferase subunit A</fullName>
        <shortName evidence="8">Glu-ADT subunit A</shortName>
        <ecNumber evidence="8">6.3.5.7</ecNumber>
    </recommendedName>
</protein>
<dbReference type="AlphaFoldDB" id="A0A0H3DK64"/>
<dbReference type="GO" id="GO:0005524">
    <property type="term" value="F:ATP binding"/>
    <property type="evidence" value="ECO:0007669"/>
    <property type="project" value="UniProtKB-KW"/>
</dbReference>
<evidence type="ECO:0000256" key="2">
    <source>
        <dbReference type="ARBA" id="ARBA00022598"/>
    </source>
</evidence>
<dbReference type="GO" id="GO:0006412">
    <property type="term" value="P:translation"/>
    <property type="evidence" value="ECO:0007669"/>
    <property type="project" value="UniProtKB-UniRule"/>
</dbReference>
<evidence type="ECO:0000256" key="6">
    <source>
        <dbReference type="ARBA" id="ARBA00025295"/>
    </source>
</evidence>
<dbReference type="SUPFAM" id="SSF75304">
    <property type="entry name" value="Amidase signature (AS) enzymes"/>
    <property type="match status" value="1"/>
</dbReference>
<dbReference type="eggNOG" id="COG0154">
    <property type="taxonomic scope" value="Bacteria"/>
</dbReference>
<dbReference type="GO" id="GO:0016740">
    <property type="term" value="F:transferase activity"/>
    <property type="evidence" value="ECO:0007669"/>
    <property type="project" value="UniProtKB-KW"/>
</dbReference>